<name>U5N7L4_9BURK</name>
<organism evidence="1 2">
    <name type="scientific">Candidatus Symbiobacter mobilis CR</name>
    <dbReference type="NCBI Taxonomy" id="946483"/>
    <lineage>
        <taxon>Bacteria</taxon>
        <taxon>Pseudomonadati</taxon>
        <taxon>Pseudomonadota</taxon>
        <taxon>Betaproteobacteria</taxon>
        <taxon>Burkholderiales</taxon>
        <taxon>Comamonadaceae</taxon>
    </lineage>
</organism>
<proteinExistence type="predicted"/>
<gene>
    <name evidence="1" type="ORF">Cenrod_0150</name>
</gene>
<keyword evidence="2" id="KW-1185">Reference proteome</keyword>
<evidence type="ECO:0000313" key="2">
    <source>
        <dbReference type="Proteomes" id="UP000017184"/>
    </source>
</evidence>
<reference evidence="1 2" key="1">
    <citation type="journal article" date="2013" name="Genome Biol.">
        <title>Genomic analysis reveals key aspects of prokaryotic symbiosis in the phototrophic consortium "Chlorochromatium aggregatum".</title>
        <authorList>
            <person name="Liu Z."/>
            <person name="Muller J."/>
            <person name="Li T."/>
            <person name="Alvey R.M."/>
            <person name="Vogl K."/>
            <person name="Frigaard N.U."/>
            <person name="Rockwell N.C."/>
            <person name="Boyd E.S."/>
            <person name="Tomsho L.P."/>
            <person name="Schuster S.C."/>
            <person name="Henke P."/>
            <person name="Rohde M."/>
            <person name="Overmann J."/>
            <person name="Bryant D.A."/>
        </authorList>
    </citation>
    <scope>NUCLEOTIDE SEQUENCE [LARGE SCALE GENOMIC DNA]</scope>
    <source>
        <strain evidence="1">CR</strain>
    </source>
</reference>
<dbReference type="Proteomes" id="UP000017184">
    <property type="component" value="Chromosome"/>
</dbReference>
<dbReference type="KEGG" id="cbx:Cenrod_0150"/>
<protein>
    <submittedName>
        <fullName evidence="1">Uncharacterized protein</fullName>
    </submittedName>
</protein>
<dbReference type="AlphaFoldDB" id="U5N7L4"/>
<sequence length="83" mass="9650">MHNKRRIWECMRRWGGMGRGSDGENSSIRGCAALELALMVDCADGIEDGYISEKHWKVELAGMVYLMLIRCPFRNWLMRRISD</sequence>
<dbReference type="HOGENOM" id="CLU_2536375_0_0_4"/>
<dbReference type="EMBL" id="CP004885">
    <property type="protein sequence ID" value="AGX86283.1"/>
    <property type="molecule type" value="Genomic_DNA"/>
</dbReference>
<accession>U5N7L4</accession>
<evidence type="ECO:0000313" key="1">
    <source>
        <dbReference type="EMBL" id="AGX86283.1"/>
    </source>
</evidence>
<dbReference type="STRING" id="946483.Cenrod_0150"/>